<gene>
    <name evidence="2" type="ORF">MGAL_10B011962</name>
</gene>
<keyword evidence="1" id="KW-0732">Signal</keyword>
<sequence>MSSKLFTVLVLVCVFWLENTNAWWSRDNSYIVNRSDQSIHVSLRHGGHTTTRTVGPGSYTKIGYRSTSGITLCVDYTICSDAGSDRSFIVDEYRGSLRIFKSVYGDIHSIDWSKK</sequence>
<feature type="signal peptide" evidence="1">
    <location>
        <begin position="1"/>
        <end position="22"/>
    </location>
</feature>
<feature type="chain" id="PRO_5032788944" evidence="1">
    <location>
        <begin position="23"/>
        <end position="115"/>
    </location>
</feature>
<evidence type="ECO:0000313" key="2">
    <source>
        <dbReference type="EMBL" id="VDI16433.1"/>
    </source>
</evidence>
<name>A0A8B6DBQ6_MYTGA</name>
<organism evidence="2 3">
    <name type="scientific">Mytilus galloprovincialis</name>
    <name type="common">Mediterranean mussel</name>
    <dbReference type="NCBI Taxonomy" id="29158"/>
    <lineage>
        <taxon>Eukaryota</taxon>
        <taxon>Metazoa</taxon>
        <taxon>Spiralia</taxon>
        <taxon>Lophotrochozoa</taxon>
        <taxon>Mollusca</taxon>
        <taxon>Bivalvia</taxon>
        <taxon>Autobranchia</taxon>
        <taxon>Pteriomorphia</taxon>
        <taxon>Mytilida</taxon>
        <taxon>Mytiloidea</taxon>
        <taxon>Mytilidae</taxon>
        <taxon>Mytilinae</taxon>
        <taxon>Mytilus</taxon>
    </lineage>
</organism>
<dbReference type="EMBL" id="UYJE01003085">
    <property type="protein sequence ID" value="VDI16433.1"/>
    <property type="molecule type" value="Genomic_DNA"/>
</dbReference>
<evidence type="ECO:0000313" key="3">
    <source>
        <dbReference type="Proteomes" id="UP000596742"/>
    </source>
</evidence>
<dbReference type="AlphaFoldDB" id="A0A8B6DBQ6"/>
<accession>A0A8B6DBQ6</accession>
<protein>
    <submittedName>
        <fullName evidence="2">Uncharacterized protein</fullName>
    </submittedName>
</protein>
<evidence type="ECO:0000256" key="1">
    <source>
        <dbReference type="SAM" id="SignalP"/>
    </source>
</evidence>
<proteinExistence type="predicted"/>
<reference evidence="2" key="1">
    <citation type="submission" date="2018-11" db="EMBL/GenBank/DDBJ databases">
        <authorList>
            <person name="Alioto T."/>
            <person name="Alioto T."/>
        </authorList>
    </citation>
    <scope>NUCLEOTIDE SEQUENCE</scope>
</reference>
<comment type="caution">
    <text evidence="2">The sequence shown here is derived from an EMBL/GenBank/DDBJ whole genome shotgun (WGS) entry which is preliminary data.</text>
</comment>
<dbReference type="Proteomes" id="UP000596742">
    <property type="component" value="Unassembled WGS sequence"/>
</dbReference>
<keyword evidence="3" id="KW-1185">Reference proteome</keyword>